<proteinExistence type="predicted"/>
<feature type="compositionally biased region" description="Basic and acidic residues" evidence="1">
    <location>
        <begin position="256"/>
        <end position="316"/>
    </location>
</feature>
<feature type="region of interest" description="Disordered" evidence="1">
    <location>
        <begin position="1"/>
        <end position="354"/>
    </location>
</feature>
<feature type="compositionally biased region" description="Basic residues" evidence="1">
    <location>
        <begin position="101"/>
        <end position="111"/>
    </location>
</feature>
<feature type="compositionally biased region" description="Basic and acidic residues" evidence="1">
    <location>
        <begin position="88"/>
        <end position="100"/>
    </location>
</feature>
<feature type="compositionally biased region" description="Polar residues" evidence="1">
    <location>
        <begin position="44"/>
        <end position="56"/>
    </location>
</feature>
<evidence type="ECO:0000256" key="1">
    <source>
        <dbReference type="SAM" id="MobiDB-lite"/>
    </source>
</evidence>
<feature type="compositionally biased region" description="Polar residues" evidence="1">
    <location>
        <begin position="1"/>
        <end position="13"/>
    </location>
</feature>
<feature type="compositionally biased region" description="Basic residues" evidence="1">
    <location>
        <begin position="69"/>
        <end position="81"/>
    </location>
</feature>
<dbReference type="InterPro" id="IPR028124">
    <property type="entry name" value="SMAP_dom"/>
</dbReference>
<feature type="compositionally biased region" description="Basic and acidic residues" evidence="1">
    <location>
        <begin position="179"/>
        <end position="191"/>
    </location>
</feature>
<feature type="compositionally biased region" description="Basic residues" evidence="1">
    <location>
        <begin position="166"/>
        <end position="178"/>
    </location>
</feature>
<gene>
    <name evidence="3" type="ORF">VTK73DRAFT_7406</name>
</gene>
<organism evidence="3 4">
    <name type="scientific">Phialemonium thermophilum</name>
    <dbReference type="NCBI Taxonomy" id="223376"/>
    <lineage>
        <taxon>Eukaryota</taxon>
        <taxon>Fungi</taxon>
        <taxon>Dikarya</taxon>
        <taxon>Ascomycota</taxon>
        <taxon>Pezizomycotina</taxon>
        <taxon>Sordariomycetes</taxon>
        <taxon>Sordariomycetidae</taxon>
        <taxon>Cephalothecales</taxon>
        <taxon>Cephalothecaceae</taxon>
        <taxon>Phialemonium</taxon>
    </lineage>
</organism>
<feature type="compositionally biased region" description="Basic residues" evidence="1">
    <location>
        <begin position="14"/>
        <end position="27"/>
    </location>
</feature>
<reference evidence="3 4" key="1">
    <citation type="journal article" date="2024" name="Commun. Biol.">
        <title>Comparative genomic analysis of thermophilic fungi reveals convergent evolutionary adaptations and gene losses.</title>
        <authorList>
            <person name="Steindorff A.S."/>
            <person name="Aguilar-Pontes M.V."/>
            <person name="Robinson A.J."/>
            <person name="Andreopoulos B."/>
            <person name="LaButti K."/>
            <person name="Kuo A."/>
            <person name="Mondo S."/>
            <person name="Riley R."/>
            <person name="Otillar R."/>
            <person name="Haridas S."/>
            <person name="Lipzen A."/>
            <person name="Grimwood J."/>
            <person name="Schmutz J."/>
            <person name="Clum A."/>
            <person name="Reid I.D."/>
            <person name="Moisan M.C."/>
            <person name="Butler G."/>
            <person name="Nguyen T.T.M."/>
            <person name="Dewar K."/>
            <person name="Conant G."/>
            <person name="Drula E."/>
            <person name="Henrissat B."/>
            <person name="Hansel C."/>
            <person name="Singer S."/>
            <person name="Hutchinson M.I."/>
            <person name="de Vries R.P."/>
            <person name="Natvig D.O."/>
            <person name="Powell A.J."/>
            <person name="Tsang A."/>
            <person name="Grigoriev I.V."/>
        </authorList>
    </citation>
    <scope>NUCLEOTIDE SEQUENCE [LARGE SCALE GENOMIC DNA]</scope>
    <source>
        <strain evidence="3 4">ATCC 24622</strain>
    </source>
</reference>
<evidence type="ECO:0000313" key="4">
    <source>
        <dbReference type="Proteomes" id="UP001586593"/>
    </source>
</evidence>
<feature type="compositionally biased region" description="Basic and acidic residues" evidence="1">
    <location>
        <begin position="324"/>
        <end position="342"/>
    </location>
</feature>
<keyword evidence="4" id="KW-1185">Reference proteome</keyword>
<feature type="compositionally biased region" description="Basic and acidic residues" evidence="1">
    <location>
        <begin position="139"/>
        <end position="165"/>
    </location>
</feature>
<comment type="caution">
    <text evidence="3">The sequence shown here is derived from an EMBL/GenBank/DDBJ whole genome shotgun (WGS) entry which is preliminary data.</text>
</comment>
<feature type="domain" description="Small acidic protein-like" evidence="2">
    <location>
        <begin position="341"/>
        <end position="413"/>
    </location>
</feature>
<sequence length="414" mass="46892">MDITSEDLSQSLGSRRKAKVKNTKRKDKSSEDRLGNRSPRPDHTSSTNTIPKSLSQPDGPGEPDILVKKEKKQKKKKHKHSSLSPPECRLEGEPPEPPRKESKHHKAKKAGRGSFKSEDPQSTELPSDDVSMGGLEEEAVARKETKKDTKRKREDDDNRGNCESKHNKKTKKGHKKRNSKSDDKPVEEPNGKVELSTSEEPAQLEDIAPMKKTTREGNGAQRSKEKKTKNSDETDKKRNRRRKETEKPGEITGAHVTEHDDKYEGRSIREEGEMKEKKEVERGKKEETKKKKEKEKEMKEKRKEKMKKEKKEETVKTEPSSETVKTKESKTGENPALRERWNVQDLGGGPKRQDKFMRLLGGKKHPALTSSATEGGGQHSTLDMGHVAKDLQRQFEAGIRMKFEAGGQRKGLGC</sequence>
<accession>A0ABR3XTS2</accession>
<dbReference type="Pfam" id="PF15477">
    <property type="entry name" value="SMAP"/>
    <property type="match status" value="1"/>
</dbReference>
<evidence type="ECO:0000313" key="3">
    <source>
        <dbReference type="EMBL" id="KAL1879080.1"/>
    </source>
</evidence>
<feature type="compositionally biased region" description="Basic and acidic residues" evidence="1">
    <location>
        <begin position="28"/>
        <end position="43"/>
    </location>
</feature>
<protein>
    <recommendedName>
        <fullName evidence="2">Small acidic protein-like domain-containing protein</fullName>
    </recommendedName>
</protein>
<name>A0ABR3XTS2_9PEZI</name>
<dbReference type="EMBL" id="JAZHXJ010000047">
    <property type="protein sequence ID" value="KAL1879080.1"/>
    <property type="molecule type" value="Genomic_DNA"/>
</dbReference>
<dbReference type="Proteomes" id="UP001586593">
    <property type="component" value="Unassembled WGS sequence"/>
</dbReference>
<evidence type="ECO:0000259" key="2">
    <source>
        <dbReference type="Pfam" id="PF15477"/>
    </source>
</evidence>